<feature type="compositionally biased region" description="Low complexity" evidence="1">
    <location>
        <begin position="149"/>
        <end position="168"/>
    </location>
</feature>
<evidence type="ECO:0000256" key="1">
    <source>
        <dbReference type="SAM" id="MobiDB-lite"/>
    </source>
</evidence>
<feature type="region of interest" description="Disordered" evidence="1">
    <location>
        <begin position="1"/>
        <end position="134"/>
    </location>
</feature>
<feature type="compositionally biased region" description="Basic and acidic residues" evidence="1">
    <location>
        <begin position="577"/>
        <end position="586"/>
    </location>
</feature>
<protein>
    <submittedName>
        <fullName evidence="2">Uncharacterized protein</fullName>
    </submittedName>
</protein>
<reference evidence="2 3" key="1">
    <citation type="journal article" date="2024" name="J Genomics">
        <title>Draft genome sequencing and assembly of Favolaschia claudopus CIRM-BRFM 2984 isolated from oak limbs.</title>
        <authorList>
            <person name="Navarro D."/>
            <person name="Drula E."/>
            <person name="Chaduli D."/>
            <person name="Cazenave R."/>
            <person name="Ahrendt S."/>
            <person name="Wang J."/>
            <person name="Lipzen A."/>
            <person name="Daum C."/>
            <person name="Barry K."/>
            <person name="Grigoriev I.V."/>
            <person name="Favel A."/>
            <person name="Rosso M.N."/>
            <person name="Martin F."/>
        </authorList>
    </citation>
    <scope>NUCLEOTIDE SEQUENCE [LARGE SCALE GENOMIC DNA]</scope>
    <source>
        <strain evidence="2 3">CIRM-BRFM 2984</strain>
    </source>
</reference>
<dbReference type="Proteomes" id="UP001362999">
    <property type="component" value="Unassembled WGS sequence"/>
</dbReference>
<feature type="compositionally biased region" description="Low complexity" evidence="1">
    <location>
        <begin position="280"/>
        <end position="289"/>
    </location>
</feature>
<evidence type="ECO:0000313" key="3">
    <source>
        <dbReference type="Proteomes" id="UP001362999"/>
    </source>
</evidence>
<feature type="region of interest" description="Disordered" evidence="1">
    <location>
        <begin position="506"/>
        <end position="615"/>
    </location>
</feature>
<organism evidence="2 3">
    <name type="scientific">Favolaschia claudopus</name>
    <dbReference type="NCBI Taxonomy" id="2862362"/>
    <lineage>
        <taxon>Eukaryota</taxon>
        <taxon>Fungi</taxon>
        <taxon>Dikarya</taxon>
        <taxon>Basidiomycota</taxon>
        <taxon>Agaricomycotina</taxon>
        <taxon>Agaricomycetes</taxon>
        <taxon>Agaricomycetidae</taxon>
        <taxon>Agaricales</taxon>
        <taxon>Marasmiineae</taxon>
        <taxon>Mycenaceae</taxon>
        <taxon>Favolaschia</taxon>
    </lineage>
</organism>
<feature type="region of interest" description="Disordered" evidence="1">
    <location>
        <begin position="148"/>
        <end position="254"/>
    </location>
</feature>
<feature type="compositionally biased region" description="Basic and acidic residues" evidence="1">
    <location>
        <begin position="312"/>
        <end position="324"/>
    </location>
</feature>
<feature type="compositionally biased region" description="Polar residues" evidence="1">
    <location>
        <begin position="269"/>
        <end position="279"/>
    </location>
</feature>
<proteinExistence type="predicted"/>
<dbReference type="EMBL" id="JAWWNJ010000048">
    <property type="protein sequence ID" value="KAK7017429.1"/>
    <property type="molecule type" value="Genomic_DNA"/>
</dbReference>
<dbReference type="AlphaFoldDB" id="A0AAW0AW37"/>
<feature type="compositionally biased region" description="Low complexity" evidence="1">
    <location>
        <begin position="237"/>
        <end position="254"/>
    </location>
</feature>
<evidence type="ECO:0000313" key="2">
    <source>
        <dbReference type="EMBL" id="KAK7017429.1"/>
    </source>
</evidence>
<feature type="region of interest" description="Disordered" evidence="1">
    <location>
        <begin position="267"/>
        <end position="336"/>
    </location>
</feature>
<gene>
    <name evidence="2" type="ORF">R3P38DRAFT_1327361</name>
</gene>
<name>A0AAW0AW37_9AGAR</name>
<sequence length="669" mass="72228">MLSSLTTSKRRRGLRGKASREKLAVPAPLPGPPSSAHSSSSFYSQGSSSRLSTSSLASTRTVSKVSRSTSMTSLSHVSSPPHSNGESSQDRCEPEISLEPRLPPSARKPQTQHVYHAPPSQNTKGSSPLSPMEMLRMRFADGMLHTRRTSTVSSVVASSAPITVVRVSGRGGQGSRPRALPVDTSNPPRPSRESESQVRRASSMRVPPTSAPDQQQQQPIRIVGRGGLASRPRGMLSASVDLSPSSSRSAANGSVSALPLATAPMLSVSDLSPPTTHSTSVIPEEVSTSPSPPPALYRPAGRGGAGTRYRKVKPEPSPREDNRNFKFPWMHGKGKGKAKADMGLELAAIPNIALTRTDTRDSHLSTVSSIAFVPARTRLHQKAVSPDPPTPTSLSGSFASVDSLEAQLARHESSRARMSKLSRTLGTTDFAFTDNWQAGTAKLGPKRSSISVPEAHAMMLEYPLKRQASYDGPVPQISTHLLDDHEHSTWGGYVDDDDDVSEILSLPPNRCDPRNSVQSISSGEIHVQPRLDFDDTDSEYASRSHTPTRFAPYGPYSRGGTPPPGDMQPCFEEDDDIHPYKSRADTPTRLAPHAPVSHSRGGTPTPLPDDKQRFESPFQTMPLFVVPWEPAPPVGDDEDMTHQEWSGEWNQDDVQSAICSLRTLGMSSR</sequence>
<feature type="region of interest" description="Disordered" evidence="1">
    <location>
        <begin position="627"/>
        <end position="649"/>
    </location>
</feature>
<feature type="compositionally biased region" description="Low complexity" evidence="1">
    <location>
        <begin position="34"/>
        <end position="79"/>
    </location>
</feature>
<accession>A0AAW0AW37</accession>
<comment type="caution">
    <text evidence="2">The sequence shown here is derived from an EMBL/GenBank/DDBJ whole genome shotgun (WGS) entry which is preliminary data.</text>
</comment>
<keyword evidence="3" id="KW-1185">Reference proteome</keyword>
<feature type="compositionally biased region" description="Polar residues" evidence="1">
    <location>
        <begin position="108"/>
        <end position="129"/>
    </location>
</feature>
<feature type="compositionally biased region" description="Basic residues" evidence="1">
    <location>
        <begin position="8"/>
        <end position="17"/>
    </location>
</feature>